<feature type="compositionally biased region" description="Polar residues" evidence="1">
    <location>
        <begin position="941"/>
        <end position="958"/>
    </location>
</feature>
<dbReference type="PANTHER" id="PTHR44376">
    <property type="entry name" value="TRANSCRIPTIONAL REGULATOR OF FILAMENTOUS GROWTH FLO8"/>
    <property type="match status" value="1"/>
</dbReference>
<feature type="compositionally biased region" description="Polar residues" evidence="1">
    <location>
        <begin position="580"/>
        <end position="589"/>
    </location>
</feature>
<evidence type="ECO:0000313" key="3">
    <source>
        <dbReference type="Proteomes" id="UP001214415"/>
    </source>
</evidence>
<feature type="region of interest" description="Disordered" evidence="1">
    <location>
        <begin position="777"/>
        <end position="811"/>
    </location>
</feature>
<proteinExistence type="predicted"/>
<feature type="compositionally biased region" description="Polar residues" evidence="1">
    <location>
        <begin position="879"/>
        <end position="889"/>
    </location>
</feature>
<dbReference type="AlphaFoldDB" id="A0AAF0EE45"/>
<feature type="compositionally biased region" description="Low complexity" evidence="1">
    <location>
        <begin position="831"/>
        <end position="851"/>
    </location>
</feature>
<feature type="region of interest" description="Disordered" evidence="1">
    <location>
        <begin position="1024"/>
        <end position="1043"/>
    </location>
</feature>
<dbReference type="InterPro" id="IPR044716">
    <property type="entry name" value="LEUNIG-like"/>
</dbReference>
<feature type="region of interest" description="Disordered" evidence="1">
    <location>
        <begin position="291"/>
        <end position="446"/>
    </location>
</feature>
<feature type="compositionally biased region" description="Basic and acidic residues" evidence="1">
    <location>
        <begin position="98"/>
        <end position="109"/>
    </location>
</feature>
<evidence type="ECO:0000313" key="2">
    <source>
        <dbReference type="EMBL" id="WFD22961.1"/>
    </source>
</evidence>
<feature type="compositionally biased region" description="Basic and acidic residues" evidence="1">
    <location>
        <begin position="923"/>
        <end position="939"/>
    </location>
</feature>
<evidence type="ECO:0000256" key="1">
    <source>
        <dbReference type="SAM" id="MobiDB-lite"/>
    </source>
</evidence>
<dbReference type="InterPro" id="IPR006594">
    <property type="entry name" value="LisH"/>
</dbReference>
<name>A0AAF0EE45_9BASI</name>
<feature type="region of interest" description="Disordered" evidence="1">
    <location>
        <begin position="578"/>
        <end position="622"/>
    </location>
</feature>
<dbReference type="GO" id="GO:0003714">
    <property type="term" value="F:transcription corepressor activity"/>
    <property type="evidence" value="ECO:0007669"/>
    <property type="project" value="InterPro"/>
</dbReference>
<feature type="compositionally biased region" description="Low complexity" evidence="1">
    <location>
        <begin position="342"/>
        <end position="389"/>
    </location>
</feature>
<dbReference type="EMBL" id="CP119902">
    <property type="protein sequence ID" value="WFD22961.1"/>
    <property type="molecule type" value="Genomic_DNA"/>
</dbReference>
<reference evidence="2" key="1">
    <citation type="submission" date="2023-03" db="EMBL/GenBank/DDBJ databases">
        <title>Mating type loci evolution in Malassezia.</title>
        <authorList>
            <person name="Coelho M.A."/>
        </authorList>
    </citation>
    <scope>NUCLEOTIDE SEQUENCE</scope>
    <source>
        <strain evidence="2">CBS 12830</strain>
    </source>
</reference>
<sequence>MTDVTPTGDMSDHEASQTTALPTSEAAEGPSKANSPQASLPEPMSAPPQAVSGHDGDASHAEEHKDPDVPGNAEAASEPGIDASPDSRKRQGSPGVHAEGRDKRPRNEEESAVPPPSAAASSSAHAAGDKPTASQLKDTIAHNVNAGNLDVYVWEYLKRRNLTKTAASLVEETGLPSEPDVPIRLPRGLLFEYWTLFWDLFRSRVGLGTREAALFGDYLENRRRQAIQEAKTKTFTAPLFPDASTGLPTAAAAAPAAGLSLGLAAAAAAPLATDAAQSLMLSQDPTGVPALGPAAPIVSGPPGAGASPTLKMQRSSSSPSSPPTQSGMPSTPASSVQNAQVPASAPAANTSAATMSSQTMMPSRAPAVTQAPSSAAAPPTQPQPQRTPQMRGQSIPVSAAPPNGTPMAHGAPLSMKPAPPPAMATGAGPASQSTAQAPATPSLQQQQQMQMQLQMQMQQALARGQMGQGINPAMLTPQQQQQLLVTAAMRQGIPLEELKKMAPAARMALLNSVLPNTAQTAAMAAMQAQGPRGNDPQLQARLLLQQQQLLQMQNHAGGQSKTAPSSPAAFQALFNRPGQRMTTPSQLGTNKPVGNGADNGTSSNNAGDPQAAQHGLGQRPMGMQMPVQLTPQQRQMLLMQYQTLQTAMKNEWMKAQSTPVPAMAQQCMATVQQLQAKLQSMAALLQSDPAQQSGQTRFSNDGQNQAMLQHVQQQAHMSNGAGAALLGQTPLGPMINAQAQGQAARPNGFGEVDVHNTNAAMASYFGMGANGQASIPLQQQQRRAPGQTPAPPSNLSVRPPLMGTDSHAPQGMVANMMPQAAHGCVTAPATPQAAHATAPSANGAGPASAKGARGGSVRPPAMTTPGRPEVPMSPWQPPSGAQDSPSNASGKKDRPRKPGRPASNKTPVLPTHTPWGEAGQDEAVPKEEPSEWDANKGDSDLPSQARSGSGDGQAQSILDSMPSMMDDVTSGLAMSSGTGLSSNAPAGSANDDFSAMFGVSDIFDFDFDGGDAAGSQASGLFAGTAPAASEASDGAAGREATGA</sequence>
<feature type="region of interest" description="Disordered" evidence="1">
    <location>
        <begin position="1"/>
        <end position="134"/>
    </location>
</feature>
<feature type="region of interest" description="Disordered" evidence="1">
    <location>
        <begin position="831"/>
        <end position="993"/>
    </location>
</feature>
<protein>
    <recommendedName>
        <fullName evidence="4">LisH domain-containing protein</fullName>
    </recommendedName>
</protein>
<feature type="compositionally biased region" description="Basic and acidic residues" evidence="1">
    <location>
        <begin position="54"/>
        <end position="68"/>
    </location>
</feature>
<feature type="compositionally biased region" description="Polar residues" evidence="1">
    <location>
        <begin position="431"/>
        <end position="442"/>
    </location>
</feature>
<feature type="compositionally biased region" description="Low complexity" evidence="1">
    <location>
        <begin position="315"/>
        <end position="332"/>
    </location>
</feature>
<keyword evidence="3" id="KW-1185">Reference proteome</keyword>
<organism evidence="2 3">
    <name type="scientific">Malassezia equina</name>
    <dbReference type="NCBI Taxonomy" id="1381935"/>
    <lineage>
        <taxon>Eukaryota</taxon>
        <taxon>Fungi</taxon>
        <taxon>Dikarya</taxon>
        <taxon>Basidiomycota</taxon>
        <taxon>Ustilaginomycotina</taxon>
        <taxon>Malasseziomycetes</taxon>
        <taxon>Malasseziales</taxon>
        <taxon>Malasseziaceae</taxon>
        <taxon>Malassezia</taxon>
    </lineage>
</organism>
<accession>A0AAF0EE45</accession>
<evidence type="ECO:0008006" key="4">
    <source>
        <dbReference type="Google" id="ProtNLM"/>
    </source>
</evidence>
<feature type="compositionally biased region" description="Polar residues" evidence="1">
    <location>
        <begin position="972"/>
        <end position="985"/>
    </location>
</feature>
<dbReference type="PANTHER" id="PTHR44376:SF5">
    <property type="entry name" value="TRANSCRIPTIONAL COREPRESSOR LEUNIG ISOFORM X1"/>
    <property type="match status" value="1"/>
</dbReference>
<dbReference type="SMART" id="SM00667">
    <property type="entry name" value="LisH"/>
    <property type="match status" value="1"/>
</dbReference>
<gene>
    <name evidence="2" type="ORF">MEQU1_001645</name>
</gene>
<feature type="compositionally biased region" description="Polar residues" evidence="1">
    <location>
        <begin position="598"/>
        <end position="607"/>
    </location>
</feature>
<dbReference type="Proteomes" id="UP001214415">
    <property type="component" value="Chromosome 3"/>
</dbReference>